<dbReference type="InterPro" id="IPR037069">
    <property type="entry name" value="AcylCoA_DH/ox_N_sf"/>
</dbReference>
<dbReference type="InterPro" id="IPR006089">
    <property type="entry name" value="Acyl-CoA_DH_CS"/>
</dbReference>
<dbReference type="Pfam" id="PF02770">
    <property type="entry name" value="Acyl-CoA_dh_M"/>
    <property type="match status" value="1"/>
</dbReference>
<comment type="pathway">
    <text evidence="2">Amino-acid degradation; L-valine degradation.</text>
</comment>
<dbReference type="FunFam" id="1.20.140.10:FF:000001">
    <property type="entry name" value="Acyl-CoA dehydrogenase"/>
    <property type="match status" value="1"/>
</dbReference>
<proteinExistence type="inferred from homology"/>
<dbReference type="Proteomes" id="UP001451782">
    <property type="component" value="Chromosome"/>
</dbReference>
<feature type="domain" description="Acyl-CoA dehydrogenase/oxidase N-terminal" evidence="11">
    <location>
        <begin position="6"/>
        <end position="117"/>
    </location>
</feature>
<keyword evidence="4" id="KW-0101">Branched-chain amino acid catabolism</keyword>
<dbReference type="PROSITE" id="PS00073">
    <property type="entry name" value="ACYL_COA_DH_2"/>
    <property type="match status" value="1"/>
</dbReference>
<name>A0AAN0NHN5_9RHOB</name>
<dbReference type="Gene3D" id="2.40.110.10">
    <property type="entry name" value="Butyryl-CoA Dehydrogenase, subunit A, domain 2"/>
    <property type="match status" value="1"/>
</dbReference>
<dbReference type="InterPro" id="IPR013786">
    <property type="entry name" value="AcylCoA_DH/ox_N"/>
</dbReference>
<dbReference type="GO" id="GO:0009083">
    <property type="term" value="P:branched-chain amino acid catabolic process"/>
    <property type="evidence" value="ECO:0007669"/>
    <property type="project" value="UniProtKB-KW"/>
</dbReference>
<dbReference type="GO" id="GO:0003995">
    <property type="term" value="F:acyl-CoA dehydrogenase activity"/>
    <property type="evidence" value="ECO:0007669"/>
    <property type="project" value="InterPro"/>
</dbReference>
<comment type="similarity">
    <text evidence="3 8">Belongs to the acyl-CoA dehydrogenase family.</text>
</comment>
<dbReference type="InterPro" id="IPR009100">
    <property type="entry name" value="AcylCoA_DH/oxidase_NM_dom_sf"/>
</dbReference>
<evidence type="ECO:0000259" key="9">
    <source>
        <dbReference type="Pfam" id="PF00441"/>
    </source>
</evidence>
<dbReference type="Gene3D" id="1.20.140.10">
    <property type="entry name" value="Butyryl-CoA Dehydrogenase, subunit A, domain 3"/>
    <property type="match status" value="1"/>
</dbReference>
<dbReference type="FunFam" id="2.40.110.10:FF:000001">
    <property type="entry name" value="Acyl-CoA dehydrogenase, mitochondrial"/>
    <property type="match status" value="1"/>
</dbReference>
<dbReference type="PIRSF" id="PIRSF016578">
    <property type="entry name" value="HsaA"/>
    <property type="match status" value="1"/>
</dbReference>
<evidence type="ECO:0000256" key="7">
    <source>
        <dbReference type="ARBA" id="ARBA00023002"/>
    </source>
</evidence>
<keyword evidence="6 8" id="KW-0274">FAD</keyword>
<evidence type="ECO:0000256" key="5">
    <source>
        <dbReference type="ARBA" id="ARBA00022630"/>
    </source>
</evidence>
<evidence type="ECO:0000313" key="12">
    <source>
        <dbReference type="EMBL" id="WZU64365.1"/>
    </source>
</evidence>
<evidence type="ECO:0000256" key="3">
    <source>
        <dbReference type="ARBA" id="ARBA00009347"/>
    </source>
</evidence>
<feature type="domain" description="Acyl-CoA dehydrogenase/oxidase C-terminal" evidence="9">
    <location>
        <begin position="227"/>
        <end position="376"/>
    </location>
</feature>
<evidence type="ECO:0000256" key="4">
    <source>
        <dbReference type="ARBA" id="ARBA00022456"/>
    </source>
</evidence>
<evidence type="ECO:0000256" key="6">
    <source>
        <dbReference type="ARBA" id="ARBA00022827"/>
    </source>
</evidence>
<evidence type="ECO:0000259" key="10">
    <source>
        <dbReference type="Pfam" id="PF02770"/>
    </source>
</evidence>
<dbReference type="InterPro" id="IPR009075">
    <property type="entry name" value="AcylCo_DH/oxidase_C"/>
</dbReference>
<dbReference type="EMBL" id="CP151762">
    <property type="protein sequence ID" value="WZU64365.1"/>
    <property type="molecule type" value="Genomic_DNA"/>
</dbReference>
<comment type="cofactor">
    <cofactor evidence="1 8">
        <name>FAD</name>
        <dbReference type="ChEBI" id="CHEBI:57692"/>
    </cofactor>
</comment>
<keyword evidence="7 8" id="KW-0560">Oxidoreductase</keyword>
<sequence length="378" mass="40778">MDFALTEEQSAIFDMARDFGQEHIAPHARNWESDGTIPKDLWLKLAELGFGGLYVSEDRGGSGLSRLDATLVFEALSQSCASVSAFLSIHNMCARMIDAYGSEALKDRILPKALTMETILSYCLTEPGSGSDAAALKTKAVRDNAGYNLTGTKAFISGGGYSDAYIVMARTGDDGPKGISAIVIEDGAQGLSFGGLEDKMGWRSQPTRQVQMDSCPAPAENLLGEEGMGFKYAMAGLDGGRLNIAACSIGAAQSALDQTVAYMAERKAFGKSIDQFQGLQFRLADMEIALQSARTFLRQAAWKLDQGAPDATKFCAMAKKLCTETGSEVADQCLQLHGGYGYLADYGIEKIVRDLRVHQILEGTNEIMRLITARHMIQ</sequence>
<dbReference type="InterPro" id="IPR006091">
    <property type="entry name" value="Acyl-CoA_Oxase/DH_mid-dom"/>
</dbReference>
<accession>A0AAN0NHN5</accession>
<dbReference type="RefSeq" id="WP_342070730.1">
    <property type="nucleotide sequence ID" value="NZ_CP151762.1"/>
</dbReference>
<evidence type="ECO:0000256" key="8">
    <source>
        <dbReference type="RuleBase" id="RU362125"/>
    </source>
</evidence>
<evidence type="ECO:0000259" key="11">
    <source>
        <dbReference type="Pfam" id="PF02771"/>
    </source>
</evidence>
<dbReference type="GO" id="GO:0050660">
    <property type="term" value="F:flavin adenine dinucleotide binding"/>
    <property type="evidence" value="ECO:0007669"/>
    <property type="project" value="InterPro"/>
</dbReference>
<dbReference type="PANTHER" id="PTHR43831">
    <property type="entry name" value="ISOBUTYRYL-COA DEHYDROGENASE"/>
    <property type="match status" value="1"/>
</dbReference>
<keyword evidence="5 8" id="KW-0285">Flavoprotein</keyword>
<dbReference type="AlphaFoldDB" id="A0AAN0NHN5"/>
<feature type="domain" description="Acyl-CoA oxidase/dehydrogenase middle" evidence="10">
    <location>
        <begin position="122"/>
        <end position="215"/>
    </location>
</feature>
<dbReference type="SUPFAM" id="SSF47203">
    <property type="entry name" value="Acyl-CoA dehydrogenase C-terminal domain-like"/>
    <property type="match status" value="1"/>
</dbReference>
<evidence type="ECO:0000256" key="1">
    <source>
        <dbReference type="ARBA" id="ARBA00001974"/>
    </source>
</evidence>
<dbReference type="InterPro" id="IPR052547">
    <property type="entry name" value="Mito_Isobutyryl-CoADH"/>
</dbReference>
<dbReference type="Gene3D" id="1.10.540.10">
    <property type="entry name" value="Acyl-CoA dehydrogenase/oxidase, N-terminal domain"/>
    <property type="match status" value="1"/>
</dbReference>
<dbReference type="KEGG" id="yag:AABB28_03445"/>
<dbReference type="Pfam" id="PF02771">
    <property type="entry name" value="Acyl-CoA_dh_N"/>
    <property type="match status" value="1"/>
</dbReference>
<protein>
    <submittedName>
        <fullName evidence="12">Acyl-CoA dehydrogenase family protein</fullName>
    </submittedName>
</protein>
<evidence type="ECO:0000313" key="13">
    <source>
        <dbReference type="Proteomes" id="UP001451782"/>
    </source>
</evidence>
<dbReference type="InterPro" id="IPR046373">
    <property type="entry name" value="Acyl-CoA_Oxase/DH_mid-dom_sf"/>
</dbReference>
<keyword evidence="13" id="KW-1185">Reference proteome</keyword>
<dbReference type="SUPFAM" id="SSF56645">
    <property type="entry name" value="Acyl-CoA dehydrogenase NM domain-like"/>
    <property type="match status" value="1"/>
</dbReference>
<organism evidence="12 13">
    <name type="scientific">Yoonia algicola</name>
    <dbReference type="NCBI Taxonomy" id="3137368"/>
    <lineage>
        <taxon>Bacteria</taxon>
        <taxon>Pseudomonadati</taxon>
        <taxon>Pseudomonadota</taxon>
        <taxon>Alphaproteobacteria</taxon>
        <taxon>Rhodobacterales</taxon>
        <taxon>Paracoccaceae</taxon>
        <taxon>Yoonia</taxon>
    </lineage>
</organism>
<dbReference type="PROSITE" id="PS00072">
    <property type="entry name" value="ACYL_COA_DH_1"/>
    <property type="match status" value="1"/>
</dbReference>
<gene>
    <name evidence="12" type="ORF">AABB28_03445</name>
</gene>
<dbReference type="PANTHER" id="PTHR43831:SF1">
    <property type="entry name" value="ISOBUTYRYL-COA DEHYDROGENASE, MITOCHONDRIAL"/>
    <property type="match status" value="1"/>
</dbReference>
<evidence type="ECO:0000256" key="2">
    <source>
        <dbReference type="ARBA" id="ARBA00005109"/>
    </source>
</evidence>
<reference evidence="12 13" key="1">
    <citation type="submission" date="2024-04" db="EMBL/GenBank/DDBJ databases">
        <title>Phylogenomic analyses of a clade within the roseobacter group suggest taxonomic reassignments of species of the genera Aestuariivita, Citreicella, Loktanella, Nautella, Pelagibaca, Ruegeria, Thalassobius, Thiobacimonas and Tropicibacter, and the proposal o.</title>
        <authorList>
            <person name="Jeon C.O."/>
        </authorList>
    </citation>
    <scope>NUCLEOTIDE SEQUENCE [LARGE SCALE GENOMIC DNA]</scope>
    <source>
        <strain evidence="12 13">G8-12</strain>
    </source>
</reference>
<dbReference type="Pfam" id="PF00441">
    <property type="entry name" value="Acyl-CoA_dh_1"/>
    <property type="match status" value="1"/>
</dbReference>
<dbReference type="InterPro" id="IPR036250">
    <property type="entry name" value="AcylCo_DH-like_C"/>
</dbReference>